<comment type="caution">
    <text evidence="1">The sequence shown here is derived from an EMBL/GenBank/DDBJ whole genome shotgun (WGS) entry which is preliminary data.</text>
</comment>
<evidence type="ECO:0000313" key="1">
    <source>
        <dbReference type="EMBL" id="KAK7067069.1"/>
    </source>
</evidence>
<sequence length="153" mass="16587">MQNITPDKGIVHTLVPLPYGDDGAGSLSLDFFNAAKQLTVKVQESEVLKSEGEIYTEDHREDTVSEEFLNFPPNLTPDITQSDLPQDTISCSEVSVAHNDSYSSGDATAVSSEYLEALRQENARLLSRLGNLGSFSLLKGDAYSSSSQKSSSH</sequence>
<protein>
    <submittedName>
        <fullName evidence="1">Uncharacterized protein</fullName>
    </submittedName>
</protein>
<dbReference type="Proteomes" id="UP001381693">
    <property type="component" value="Unassembled WGS sequence"/>
</dbReference>
<keyword evidence="2" id="KW-1185">Reference proteome</keyword>
<reference evidence="1 2" key="1">
    <citation type="submission" date="2023-11" db="EMBL/GenBank/DDBJ databases">
        <title>Halocaridina rubra genome assembly.</title>
        <authorList>
            <person name="Smith C."/>
        </authorList>
    </citation>
    <scope>NUCLEOTIDE SEQUENCE [LARGE SCALE GENOMIC DNA]</scope>
    <source>
        <strain evidence="1">EP-1</strain>
        <tissue evidence="1">Whole</tissue>
    </source>
</reference>
<accession>A0AAN8WVB6</accession>
<dbReference type="AlphaFoldDB" id="A0AAN8WVB6"/>
<name>A0AAN8WVB6_HALRR</name>
<dbReference type="EMBL" id="JAXCGZ010018934">
    <property type="protein sequence ID" value="KAK7067069.1"/>
    <property type="molecule type" value="Genomic_DNA"/>
</dbReference>
<evidence type="ECO:0000313" key="2">
    <source>
        <dbReference type="Proteomes" id="UP001381693"/>
    </source>
</evidence>
<proteinExistence type="predicted"/>
<gene>
    <name evidence="1" type="ORF">SK128_010788</name>
</gene>
<organism evidence="1 2">
    <name type="scientific">Halocaridina rubra</name>
    <name type="common">Hawaiian red shrimp</name>
    <dbReference type="NCBI Taxonomy" id="373956"/>
    <lineage>
        <taxon>Eukaryota</taxon>
        <taxon>Metazoa</taxon>
        <taxon>Ecdysozoa</taxon>
        <taxon>Arthropoda</taxon>
        <taxon>Crustacea</taxon>
        <taxon>Multicrustacea</taxon>
        <taxon>Malacostraca</taxon>
        <taxon>Eumalacostraca</taxon>
        <taxon>Eucarida</taxon>
        <taxon>Decapoda</taxon>
        <taxon>Pleocyemata</taxon>
        <taxon>Caridea</taxon>
        <taxon>Atyoidea</taxon>
        <taxon>Atyidae</taxon>
        <taxon>Halocaridina</taxon>
    </lineage>
</organism>